<sequence length="483" mass="53233">MSQIESSCNERRDFTNPKLPTEQKGEPSQHLGYGDAGVGFPQMANATAIATVLEEGSRAGENVIGTSLSVPQVPISKSENGYGDGGVEVAGSFAQAENQVLQLGSDVQGPSKTQEQGEPDAGISAVSTTQKMSGTQVRQAISGINDRCTMMGKVSPNEYPLSGVSYVPEESVVLLENGALFLFDLASCVNWLKLNGYVRKTKIEMLNPYAIVKDQFLASSTAGAEGFQFVLASQSLLLLCDMCKPMVPLLCWVHHLDNPCFIDVIRLSELRSQLGMIHISGQLNQPDDSLVGPILPLPILLTLHKFRNGCPDSDKMCGFSLNAEFGLRFNKVMRVAAEMVVLDSSFLNNDETISLANDKDEIVGLELFDDLCPIELKFDDVPVMNFELMDALCLIEEWVFMVILWKIQVLFLTLILNKNHFEVEVIVMGQNEDSVTKKQNIVFGFTETMRRGPNEMKRFIQLILKDFVDTKGKPDQGCKTIEQ</sequence>
<dbReference type="InterPro" id="IPR038801">
    <property type="entry name" value="TAF1C"/>
</dbReference>
<evidence type="ECO:0000313" key="2">
    <source>
        <dbReference type="EMBL" id="KAK5775808.1"/>
    </source>
</evidence>
<dbReference type="PANTHER" id="PTHR15319">
    <property type="entry name" value="TATA BOX-BINDING PROTEIN ASSOCIATED FACTOR RNA POLYMERASE I SUBUNIT C"/>
    <property type="match status" value="1"/>
</dbReference>
<keyword evidence="3" id="KW-1185">Reference proteome</keyword>
<dbReference type="EMBL" id="JARKNE010000012">
    <property type="protein sequence ID" value="KAK5775808.1"/>
    <property type="molecule type" value="Genomic_DNA"/>
</dbReference>
<feature type="region of interest" description="Disordered" evidence="1">
    <location>
        <begin position="1"/>
        <end position="37"/>
    </location>
</feature>
<name>A0ABR0MPG9_GOSAR</name>
<protein>
    <submittedName>
        <fullName evidence="2">Uncharacterized protein</fullName>
    </submittedName>
</protein>
<evidence type="ECO:0000313" key="3">
    <source>
        <dbReference type="Proteomes" id="UP001358586"/>
    </source>
</evidence>
<dbReference type="Proteomes" id="UP001358586">
    <property type="component" value="Chromosome 12"/>
</dbReference>
<gene>
    <name evidence="2" type="ORF">PVK06_043750</name>
</gene>
<feature type="compositionally biased region" description="Basic and acidic residues" evidence="1">
    <location>
        <begin position="8"/>
        <end position="27"/>
    </location>
</feature>
<reference evidence="2 3" key="1">
    <citation type="submission" date="2023-03" db="EMBL/GenBank/DDBJ databases">
        <title>WGS of Gossypium arboreum.</title>
        <authorList>
            <person name="Yu D."/>
        </authorList>
    </citation>
    <scope>NUCLEOTIDE SEQUENCE [LARGE SCALE GENOMIC DNA]</scope>
    <source>
        <tissue evidence="2">Leaf</tissue>
    </source>
</reference>
<comment type="caution">
    <text evidence="2">The sequence shown here is derived from an EMBL/GenBank/DDBJ whole genome shotgun (WGS) entry which is preliminary data.</text>
</comment>
<organism evidence="2 3">
    <name type="scientific">Gossypium arboreum</name>
    <name type="common">Tree cotton</name>
    <name type="synonym">Gossypium nanking</name>
    <dbReference type="NCBI Taxonomy" id="29729"/>
    <lineage>
        <taxon>Eukaryota</taxon>
        <taxon>Viridiplantae</taxon>
        <taxon>Streptophyta</taxon>
        <taxon>Embryophyta</taxon>
        <taxon>Tracheophyta</taxon>
        <taxon>Spermatophyta</taxon>
        <taxon>Magnoliopsida</taxon>
        <taxon>eudicotyledons</taxon>
        <taxon>Gunneridae</taxon>
        <taxon>Pentapetalae</taxon>
        <taxon>rosids</taxon>
        <taxon>malvids</taxon>
        <taxon>Malvales</taxon>
        <taxon>Malvaceae</taxon>
        <taxon>Malvoideae</taxon>
        <taxon>Gossypium</taxon>
    </lineage>
</organism>
<dbReference type="PANTHER" id="PTHR15319:SF1">
    <property type="entry name" value="TATA BOX-BINDING PROTEIN-ASSOCIATED FACTOR RNA POLYMERASE I SUBUNIT C"/>
    <property type="match status" value="1"/>
</dbReference>
<evidence type="ECO:0000256" key="1">
    <source>
        <dbReference type="SAM" id="MobiDB-lite"/>
    </source>
</evidence>
<accession>A0ABR0MPG9</accession>
<proteinExistence type="predicted"/>